<dbReference type="RefSeq" id="WP_111611033.1">
    <property type="nucleotide sequence ID" value="NZ_QLLK01000004.1"/>
</dbReference>
<protein>
    <submittedName>
        <fullName evidence="3">Uncharacterized protein DUF349</fullName>
    </submittedName>
</protein>
<evidence type="ECO:0000256" key="1">
    <source>
        <dbReference type="SAM" id="Coils"/>
    </source>
</evidence>
<feature type="compositionally biased region" description="Basic and acidic residues" evidence="2">
    <location>
        <begin position="1"/>
        <end position="14"/>
    </location>
</feature>
<feature type="compositionally biased region" description="Polar residues" evidence="2">
    <location>
        <begin position="44"/>
        <end position="53"/>
    </location>
</feature>
<name>A0A327PIH8_9BACT</name>
<keyword evidence="4" id="KW-1185">Reference proteome</keyword>
<accession>A0A327PIH8</accession>
<feature type="coiled-coil region" evidence="1">
    <location>
        <begin position="646"/>
        <end position="714"/>
    </location>
</feature>
<dbReference type="EMBL" id="QLLK01000004">
    <property type="protein sequence ID" value="RAI91443.1"/>
    <property type="molecule type" value="Genomic_DNA"/>
</dbReference>
<dbReference type="AlphaFoldDB" id="A0A327PIH8"/>
<keyword evidence="1" id="KW-0175">Coiled coil</keyword>
<dbReference type="InterPro" id="IPR007139">
    <property type="entry name" value="DUF349"/>
</dbReference>
<feature type="compositionally biased region" description="Acidic residues" evidence="2">
    <location>
        <begin position="125"/>
        <end position="143"/>
    </location>
</feature>
<feature type="region of interest" description="Disordered" evidence="2">
    <location>
        <begin position="1"/>
        <end position="150"/>
    </location>
</feature>
<sequence length="714" mass="81872">MTDKSNDLSDKDKVTQASSSEEVKGIAKEIRSETNEETTEDQITETSPRVDSTPENDVEAESTQESVEADEPVEAVEEQIAEAPITPAAVSPKVVEEAPIEEQSTSPEPAEQVDSGAEVVASATDDADSESEDSDSEDEEDDHHDEGIDVSTLSKIELVALLKSKVKQENIYRIDKLVHEIKAAFDEYTHKEKDEALEKFKAEGGAEDDFDFRPSDEEKEFNTYYYEYRHQLGALRKEAEKKKESNLAAKTELLNKLRDLVDGEETTLSMATIKALQEEWKSIGQVPASQNRSLWASYNALMDRFYDNRSIYFELKELDRKKNLESKLELVDKAVALKDVKDLKDAIKALNELHEEFKHIGPVPREEQEALWQKFKAASDAVYDRRKDFYEGQKEVFKANQDQKEALIESLKPFAEFKADRIREWNAKTKEILEIQKNWEKIGPVPREAGKDINKSFWASFKQFFHNKNLFFKELDEIRATNQAKAEELISKAEELKDNTDWQNTANALVKLQQDWKKLGPTPEKSRDSLYKRFKLACDTFFDNRRESNKQSNAEFEENLASKQAICKQITDSAKSGEVSEDELTTLVGEFNDLGFVPRKSMKEIQSQFKTAVDLYLEKLSPEGAGREEFLFRLNLNRLQSDPNAVKTLNKKEHGIRKQISELENNITLWKNNLEFFAASKTADKLKDQFDVKIQKAEEEIEKLKSKLSILREF</sequence>
<feature type="coiled-coil region" evidence="1">
    <location>
        <begin position="333"/>
        <end position="360"/>
    </location>
</feature>
<comment type="caution">
    <text evidence="3">The sequence shown here is derived from an EMBL/GenBank/DDBJ whole genome shotgun (WGS) entry which is preliminary data.</text>
</comment>
<feature type="compositionally biased region" description="Acidic residues" evidence="2">
    <location>
        <begin position="54"/>
        <end position="80"/>
    </location>
</feature>
<proteinExistence type="predicted"/>
<organism evidence="3 4">
    <name type="scientific">Algoriphagus yeomjeoni</name>
    <dbReference type="NCBI Taxonomy" id="291403"/>
    <lineage>
        <taxon>Bacteria</taxon>
        <taxon>Pseudomonadati</taxon>
        <taxon>Bacteroidota</taxon>
        <taxon>Cytophagia</taxon>
        <taxon>Cytophagales</taxon>
        <taxon>Cyclobacteriaceae</taxon>
        <taxon>Algoriphagus</taxon>
    </lineage>
</organism>
<dbReference type="OrthoDB" id="5422202at2"/>
<dbReference type="Pfam" id="PF03993">
    <property type="entry name" value="DUF349"/>
    <property type="match status" value="5"/>
</dbReference>
<evidence type="ECO:0000313" key="3">
    <source>
        <dbReference type="EMBL" id="RAI91443.1"/>
    </source>
</evidence>
<evidence type="ECO:0000313" key="4">
    <source>
        <dbReference type="Proteomes" id="UP000249610"/>
    </source>
</evidence>
<feature type="compositionally biased region" description="Basic and acidic residues" evidence="2">
    <location>
        <begin position="21"/>
        <end position="34"/>
    </location>
</feature>
<reference evidence="3 4" key="1">
    <citation type="submission" date="2018-06" db="EMBL/GenBank/DDBJ databases">
        <title>Genomic Encyclopedia of Archaeal and Bacterial Type Strains, Phase II (KMG-II): from individual species to whole genera.</title>
        <authorList>
            <person name="Goeker M."/>
        </authorList>
    </citation>
    <scope>NUCLEOTIDE SEQUENCE [LARGE SCALE GENOMIC DNA]</scope>
    <source>
        <strain evidence="3 4">DSM 23446</strain>
    </source>
</reference>
<gene>
    <name evidence="3" type="ORF">LV83_01629</name>
</gene>
<evidence type="ECO:0000256" key="2">
    <source>
        <dbReference type="SAM" id="MobiDB-lite"/>
    </source>
</evidence>
<dbReference type="Proteomes" id="UP000249610">
    <property type="component" value="Unassembled WGS sequence"/>
</dbReference>